<dbReference type="EMBL" id="JBHRZH010000004">
    <property type="protein sequence ID" value="MFC3759754.1"/>
    <property type="molecule type" value="Genomic_DNA"/>
</dbReference>
<dbReference type="RefSeq" id="WP_205120408.1">
    <property type="nucleotide sequence ID" value="NZ_JAFBCM010000001.1"/>
</dbReference>
<reference evidence="2" key="1">
    <citation type="journal article" date="2019" name="Int. J. Syst. Evol. Microbiol.">
        <title>The Global Catalogue of Microorganisms (GCM) 10K type strain sequencing project: providing services to taxonomists for standard genome sequencing and annotation.</title>
        <authorList>
            <consortium name="The Broad Institute Genomics Platform"/>
            <consortium name="The Broad Institute Genome Sequencing Center for Infectious Disease"/>
            <person name="Wu L."/>
            <person name="Ma J."/>
        </authorList>
    </citation>
    <scope>NUCLEOTIDE SEQUENCE [LARGE SCALE GENOMIC DNA]</scope>
    <source>
        <strain evidence="2">CGMCC 4.7241</strain>
    </source>
</reference>
<evidence type="ECO:0000313" key="1">
    <source>
        <dbReference type="EMBL" id="MFC3759754.1"/>
    </source>
</evidence>
<evidence type="ECO:0000313" key="2">
    <source>
        <dbReference type="Proteomes" id="UP001595699"/>
    </source>
</evidence>
<gene>
    <name evidence="1" type="ORF">ACFOUW_02825</name>
</gene>
<sequence length="100" mass="11252">MTKVVKCDDIESRAKRVQEVLKPLIEAAKGKLEEINLHDDAMGSIGQSAVTSHNTCKTAHVENLKKGVEDFQTLHDGMMRTAENWRRSEEQWVVKGTPGY</sequence>
<dbReference type="Proteomes" id="UP001595699">
    <property type="component" value="Unassembled WGS sequence"/>
</dbReference>
<keyword evidence="2" id="KW-1185">Reference proteome</keyword>
<organism evidence="1 2">
    <name type="scientific">Tenggerimyces flavus</name>
    <dbReference type="NCBI Taxonomy" id="1708749"/>
    <lineage>
        <taxon>Bacteria</taxon>
        <taxon>Bacillati</taxon>
        <taxon>Actinomycetota</taxon>
        <taxon>Actinomycetes</taxon>
        <taxon>Propionibacteriales</taxon>
        <taxon>Nocardioidaceae</taxon>
        <taxon>Tenggerimyces</taxon>
    </lineage>
</organism>
<protein>
    <submittedName>
        <fullName evidence="1">Uncharacterized protein</fullName>
    </submittedName>
</protein>
<accession>A0ABV7Y4Q4</accession>
<name>A0ABV7Y4Q4_9ACTN</name>
<proteinExistence type="predicted"/>
<comment type="caution">
    <text evidence="1">The sequence shown here is derived from an EMBL/GenBank/DDBJ whole genome shotgun (WGS) entry which is preliminary data.</text>
</comment>